<gene>
    <name evidence="2" type="ORF">MPSYJ_34380</name>
</gene>
<evidence type="ECO:0000313" key="2">
    <source>
        <dbReference type="EMBL" id="BBX69977.1"/>
    </source>
</evidence>
<sequence length="54" mass="5845">MDAPGSGEGDSRAKFTGVGFIPERHRRDAADERGPPDAVVAGHLPWLTADWESR</sequence>
<protein>
    <submittedName>
        <fullName evidence="2">Uncharacterized protein</fullName>
    </submittedName>
</protein>
<feature type="compositionally biased region" description="Basic and acidic residues" evidence="1">
    <location>
        <begin position="22"/>
        <end position="35"/>
    </location>
</feature>
<feature type="region of interest" description="Disordered" evidence="1">
    <location>
        <begin position="1"/>
        <end position="41"/>
    </location>
</feature>
<keyword evidence="3" id="KW-1185">Reference proteome</keyword>
<reference evidence="2 3" key="1">
    <citation type="journal article" date="2019" name="Emerg. Microbes Infect.">
        <title>Comprehensive subspecies identification of 175 nontuberculous mycobacteria species based on 7547 genomic profiles.</title>
        <authorList>
            <person name="Matsumoto Y."/>
            <person name="Kinjo T."/>
            <person name="Motooka D."/>
            <person name="Nabeya D."/>
            <person name="Jung N."/>
            <person name="Uechi K."/>
            <person name="Horii T."/>
            <person name="Iida T."/>
            <person name="Fujita J."/>
            <person name="Nakamura S."/>
        </authorList>
    </citation>
    <scope>NUCLEOTIDE SEQUENCE [LARGE SCALE GENOMIC DNA]</scope>
    <source>
        <strain evidence="2 3">JCM 13323</strain>
    </source>
</reference>
<dbReference type="EMBL" id="AP022574">
    <property type="protein sequence ID" value="BBX69977.1"/>
    <property type="molecule type" value="Genomic_DNA"/>
</dbReference>
<evidence type="ECO:0000256" key="1">
    <source>
        <dbReference type="SAM" id="MobiDB-lite"/>
    </source>
</evidence>
<name>A0A7I7ME19_9MYCO</name>
<proteinExistence type="predicted"/>
<dbReference type="KEGG" id="mpsc:MPSYJ_34380"/>
<dbReference type="Proteomes" id="UP000466514">
    <property type="component" value="Chromosome"/>
</dbReference>
<accession>A0A7I7ME19</accession>
<organism evidence="2 3">
    <name type="scientific">Mycolicibacterium psychrotolerans</name>
    <dbReference type="NCBI Taxonomy" id="216929"/>
    <lineage>
        <taxon>Bacteria</taxon>
        <taxon>Bacillati</taxon>
        <taxon>Actinomycetota</taxon>
        <taxon>Actinomycetes</taxon>
        <taxon>Mycobacteriales</taxon>
        <taxon>Mycobacteriaceae</taxon>
        <taxon>Mycolicibacterium</taxon>
    </lineage>
</organism>
<dbReference type="AlphaFoldDB" id="A0A7I7ME19"/>
<evidence type="ECO:0000313" key="3">
    <source>
        <dbReference type="Proteomes" id="UP000466514"/>
    </source>
</evidence>